<comment type="catalytic activity">
    <reaction evidence="2">
        <text>2 GTP = 3',3'-c-di-GMP + 2 diphosphate</text>
        <dbReference type="Rhea" id="RHEA:24898"/>
        <dbReference type="ChEBI" id="CHEBI:33019"/>
        <dbReference type="ChEBI" id="CHEBI:37565"/>
        <dbReference type="ChEBI" id="CHEBI:58805"/>
        <dbReference type="EC" id="2.7.7.65"/>
    </reaction>
</comment>
<evidence type="ECO:0000313" key="6">
    <source>
        <dbReference type="Proteomes" id="UP001209257"/>
    </source>
</evidence>
<keyword evidence="3" id="KW-0812">Transmembrane</keyword>
<reference evidence="6" key="1">
    <citation type="submission" date="2023-07" db="EMBL/GenBank/DDBJ databases">
        <title>Study on multiphase classification of strain Alteromonas salexigens isolated from the Yellow Sea.</title>
        <authorList>
            <person name="Sun L."/>
        </authorList>
    </citation>
    <scope>NUCLEOTIDE SEQUENCE [LARGE SCALE GENOMIC DNA]</scope>
    <source>
        <strain evidence="6">ASW11-19</strain>
    </source>
</reference>
<evidence type="ECO:0000313" key="5">
    <source>
        <dbReference type="EMBL" id="MCU7555240.1"/>
    </source>
</evidence>
<dbReference type="InterPro" id="IPR029787">
    <property type="entry name" value="Nucleotide_cyclase"/>
</dbReference>
<proteinExistence type="predicted"/>
<dbReference type="Pfam" id="PF00990">
    <property type="entry name" value="GGDEF"/>
    <property type="match status" value="1"/>
</dbReference>
<name>A0ABT2VQ51_9ALTE</name>
<evidence type="ECO:0000256" key="1">
    <source>
        <dbReference type="ARBA" id="ARBA00012528"/>
    </source>
</evidence>
<accession>A0ABT2VQ51</accession>
<feature type="transmembrane region" description="Helical" evidence="3">
    <location>
        <begin position="87"/>
        <end position="105"/>
    </location>
</feature>
<feature type="transmembrane region" description="Helical" evidence="3">
    <location>
        <begin position="56"/>
        <end position="75"/>
    </location>
</feature>
<protein>
    <recommendedName>
        <fullName evidence="1">diguanylate cyclase</fullName>
        <ecNumber evidence="1">2.7.7.65</ecNumber>
    </recommendedName>
</protein>
<dbReference type="SUPFAM" id="SSF55073">
    <property type="entry name" value="Nucleotide cyclase"/>
    <property type="match status" value="1"/>
</dbReference>
<dbReference type="PANTHER" id="PTHR45138">
    <property type="entry name" value="REGULATORY COMPONENTS OF SENSORY TRANSDUCTION SYSTEM"/>
    <property type="match status" value="1"/>
</dbReference>
<dbReference type="EMBL" id="JAOTJC010000008">
    <property type="protein sequence ID" value="MCU7555240.1"/>
    <property type="molecule type" value="Genomic_DNA"/>
</dbReference>
<dbReference type="EC" id="2.7.7.65" evidence="1"/>
<evidence type="ECO:0000256" key="2">
    <source>
        <dbReference type="ARBA" id="ARBA00034247"/>
    </source>
</evidence>
<dbReference type="PANTHER" id="PTHR45138:SF9">
    <property type="entry name" value="DIGUANYLATE CYCLASE DGCM-RELATED"/>
    <property type="match status" value="1"/>
</dbReference>
<comment type="caution">
    <text evidence="5">The sequence shown here is derived from an EMBL/GenBank/DDBJ whole genome shotgun (WGS) entry which is preliminary data.</text>
</comment>
<evidence type="ECO:0000259" key="4">
    <source>
        <dbReference type="PROSITE" id="PS50887"/>
    </source>
</evidence>
<dbReference type="Proteomes" id="UP001209257">
    <property type="component" value="Unassembled WGS sequence"/>
</dbReference>
<feature type="domain" description="GGDEF" evidence="4">
    <location>
        <begin position="232"/>
        <end position="364"/>
    </location>
</feature>
<dbReference type="PROSITE" id="PS50887">
    <property type="entry name" value="GGDEF"/>
    <property type="match status" value="1"/>
</dbReference>
<dbReference type="SMART" id="SM00267">
    <property type="entry name" value="GGDEF"/>
    <property type="match status" value="1"/>
</dbReference>
<dbReference type="InterPro" id="IPR043128">
    <property type="entry name" value="Rev_trsase/Diguanyl_cyclase"/>
</dbReference>
<gene>
    <name evidence="5" type="ORF">OCL06_11610</name>
</gene>
<feature type="transmembrane region" description="Helical" evidence="3">
    <location>
        <begin position="29"/>
        <end position="50"/>
    </location>
</feature>
<dbReference type="NCBIfam" id="TIGR00254">
    <property type="entry name" value="GGDEF"/>
    <property type="match status" value="1"/>
</dbReference>
<feature type="transmembrane region" description="Helical" evidence="3">
    <location>
        <begin position="166"/>
        <end position="183"/>
    </location>
</feature>
<organism evidence="5 6">
    <name type="scientific">Alteromonas salexigens</name>
    <dbReference type="NCBI Taxonomy" id="2982530"/>
    <lineage>
        <taxon>Bacteria</taxon>
        <taxon>Pseudomonadati</taxon>
        <taxon>Pseudomonadota</taxon>
        <taxon>Gammaproteobacteria</taxon>
        <taxon>Alteromonadales</taxon>
        <taxon>Alteromonadaceae</taxon>
        <taxon>Alteromonas/Salinimonas group</taxon>
        <taxon>Alteromonas</taxon>
    </lineage>
</organism>
<feature type="transmembrane region" description="Helical" evidence="3">
    <location>
        <begin position="135"/>
        <end position="154"/>
    </location>
</feature>
<dbReference type="InterPro" id="IPR050469">
    <property type="entry name" value="Diguanylate_Cyclase"/>
</dbReference>
<keyword evidence="3" id="KW-0472">Membrane</keyword>
<dbReference type="RefSeq" id="WP_262994690.1">
    <property type="nucleotide sequence ID" value="NZ_JAOTJC010000008.1"/>
</dbReference>
<sequence>MMFSKGITKFIAQGCSDHLDEETNRKVRVINLFALVGVCLTLVLGLRAIVDGNVPLALILLVATALFGASQRIHVKVGGTMGRVLSMNLLLTCLMGLMAVLVVTGGNGNTGPLWIYIVPPVAMFFGGFRRGLQSNFGFILLIALLLFFPDERLLLTSYSVELKTRLIYSFLTVTFLSAFYEYSRQKTFETVQQLSERFEQQARQDPLTRLPNRRGVQQYIDYELTRMARSGRPMTVILADVDRFKAINDTYGHDNGDQILMRIAQTFRARIRRQDIVARWGGEEFLFVLPETPESNAMILANDIREALAQLPVNIDGERIEVTASFGVCEVNADVTLNRALSLADKALYRAKDKGRNRVCAASQLDD</sequence>
<dbReference type="InterPro" id="IPR000160">
    <property type="entry name" value="GGDEF_dom"/>
</dbReference>
<keyword evidence="3" id="KW-1133">Transmembrane helix</keyword>
<dbReference type="Gene3D" id="3.30.70.270">
    <property type="match status" value="1"/>
</dbReference>
<feature type="transmembrane region" description="Helical" evidence="3">
    <location>
        <begin position="111"/>
        <end position="128"/>
    </location>
</feature>
<evidence type="ECO:0000256" key="3">
    <source>
        <dbReference type="SAM" id="Phobius"/>
    </source>
</evidence>
<dbReference type="CDD" id="cd01949">
    <property type="entry name" value="GGDEF"/>
    <property type="match status" value="1"/>
</dbReference>
<keyword evidence="6" id="KW-1185">Reference proteome</keyword>